<keyword evidence="4" id="KW-1185">Reference proteome</keyword>
<dbReference type="Pfam" id="PF06999">
    <property type="entry name" value="Suc_Fer-like"/>
    <property type="match status" value="1"/>
</dbReference>
<dbReference type="PANTHER" id="PTHR31902:SF7">
    <property type="entry name" value="ALTERED INHERITANCE OF MITOCHONDRIA PROTEIN 32"/>
    <property type="match status" value="1"/>
</dbReference>
<dbReference type="EMBL" id="JAXLQG010000014">
    <property type="protein sequence ID" value="KAK5532833.1"/>
    <property type="molecule type" value="Genomic_DNA"/>
</dbReference>
<evidence type="ECO:0000256" key="2">
    <source>
        <dbReference type="ARBA" id="ARBA00040895"/>
    </source>
</evidence>
<gene>
    <name evidence="3" type="ORF">LTR25_007537</name>
</gene>
<dbReference type="AlphaFoldDB" id="A0AAV9Q2S2"/>
<proteinExistence type="inferred from homology"/>
<evidence type="ECO:0000313" key="3">
    <source>
        <dbReference type="EMBL" id="KAK5532833.1"/>
    </source>
</evidence>
<name>A0AAV9Q2S2_9PEZI</name>
<sequence>MPEGLDIDRKQQLNGSMSPYTQHLIVSTGRSDWTSRIEDEKDTAAWGKFTADVKASFGRGGEFHDPYNNVLVSTSSFMPLEAYGHQSDLQRSGETPPTRVEAQETVDAFIFPAFRHFKGLNIEPQSSTLRKFIKSSLLPEEGRLHPFYKELSESERKAKTRDSSLATSLDSSCIDTPTILICSHGQRDSRCGILGPLLHAEFTRYINDRKMSDMGSGLTLRATTDAFTSKADSGINVNVGTISHIGGHKWAGNVIIYIPPTFERLPSGPHPLAGSGIWYGRVEPRHVEGIVEQTLLRGKVIQDHFRGGITEDGDILRL</sequence>
<dbReference type="Gene3D" id="3.40.30.10">
    <property type="entry name" value="Glutaredoxin"/>
    <property type="match status" value="1"/>
</dbReference>
<evidence type="ECO:0000256" key="1">
    <source>
        <dbReference type="ARBA" id="ARBA00038208"/>
    </source>
</evidence>
<protein>
    <recommendedName>
        <fullName evidence="2">Altered inheritance of mitochondria protein 32</fullName>
    </recommendedName>
</protein>
<dbReference type="CDD" id="cd03062">
    <property type="entry name" value="TRX_Fd_Sucrase"/>
    <property type="match status" value="1"/>
</dbReference>
<dbReference type="InterPro" id="IPR009737">
    <property type="entry name" value="Aim32/Apd1-like"/>
</dbReference>
<accession>A0AAV9Q2S2</accession>
<reference evidence="3 4" key="1">
    <citation type="submission" date="2023-06" db="EMBL/GenBank/DDBJ databases">
        <title>Black Yeasts Isolated from many extreme environments.</title>
        <authorList>
            <person name="Coleine C."/>
            <person name="Stajich J.E."/>
            <person name="Selbmann L."/>
        </authorList>
    </citation>
    <scope>NUCLEOTIDE SEQUENCE [LARGE SCALE GENOMIC DNA]</scope>
    <source>
        <strain evidence="3 4">CCFEE 5887</strain>
    </source>
</reference>
<dbReference type="SUPFAM" id="SSF52833">
    <property type="entry name" value="Thioredoxin-like"/>
    <property type="match status" value="1"/>
</dbReference>
<evidence type="ECO:0000313" key="4">
    <source>
        <dbReference type="Proteomes" id="UP001345827"/>
    </source>
</evidence>
<dbReference type="PANTHER" id="PTHR31902">
    <property type="entry name" value="ACTIN PATCHES DISTAL PROTEIN 1"/>
    <property type="match status" value="1"/>
</dbReference>
<comment type="caution">
    <text evidence="3">The sequence shown here is derived from an EMBL/GenBank/DDBJ whole genome shotgun (WGS) entry which is preliminary data.</text>
</comment>
<dbReference type="InterPro" id="IPR036249">
    <property type="entry name" value="Thioredoxin-like_sf"/>
</dbReference>
<comment type="similarity">
    <text evidence="1">Belongs to the AIM32 family.</text>
</comment>
<organism evidence="3 4">
    <name type="scientific">Vermiconidia calcicola</name>
    <dbReference type="NCBI Taxonomy" id="1690605"/>
    <lineage>
        <taxon>Eukaryota</taxon>
        <taxon>Fungi</taxon>
        <taxon>Dikarya</taxon>
        <taxon>Ascomycota</taxon>
        <taxon>Pezizomycotina</taxon>
        <taxon>Dothideomycetes</taxon>
        <taxon>Dothideomycetidae</taxon>
        <taxon>Mycosphaerellales</taxon>
        <taxon>Extremaceae</taxon>
        <taxon>Vermiconidia</taxon>
    </lineage>
</organism>
<dbReference type="Proteomes" id="UP001345827">
    <property type="component" value="Unassembled WGS sequence"/>
</dbReference>